<feature type="transmembrane region" description="Helical" evidence="1">
    <location>
        <begin position="36"/>
        <end position="55"/>
    </location>
</feature>
<proteinExistence type="predicted"/>
<dbReference type="Proteomes" id="UP000184432">
    <property type="component" value="Unassembled WGS sequence"/>
</dbReference>
<evidence type="ECO:0000313" key="2">
    <source>
        <dbReference type="EMBL" id="SHJ19998.1"/>
    </source>
</evidence>
<accession>A0A1M6HCK3</accession>
<feature type="transmembrane region" description="Helical" evidence="1">
    <location>
        <begin position="12"/>
        <end position="30"/>
    </location>
</feature>
<feature type="transmembrane region" description="Helical" evidence="1">
    <location>
        <begin position="98"/>
        <end position="121"/>
    </location>
</feature>
<organism evidence="2 3">
    <name type="scientific">Aquimarina spongiae</name>
    <dbReference type="NCBI Taxonomy" id="570521"/>
    <lineage>
        <taxon>Bacteria</taxon>
        <taxon>Pseudomonadati</taxon>
        <taxon>Bacteroidota</taxon>
        <taxon>Flavobacteriia</taxon>
        <taxon>Flavobacteriales</taxon>
        <taxon>Flavobacteriaceae</taxon>
        <taxon>Aquimarina</taxon>
    </lineage>
</organism>
<keyword evidence="3" id="KW-1185">Reference proteome</keyword>
<keyword evidence="1" id="KW-1133">Transmembrane helix</keyword>
<evidence type="ECO:0000313" key="3">
    <source>
        <dbReference type="Proteomes" id="UP000184432"/>
    </source>
</evidence>
<dbReference type="EMBL" id="FQYP01000006">
    <property type="protein sequence ID" value="SHJ19998.1"/>
    <property type="molecule type" value="Genomic_DNA"/>
</dbReference>
<gene>
    <name evidence="2" type="ORF">SAMN04488508_106213</name>
</gene>
<reference evidence="3" key="1">
    <citation type="submission" date="2016-11" db="EMBL/GenBank/DDBJ databases">
        <authorList>
            <person name="Varghese N."/>
            <person name="Submissions S."/>
        </authorList>
    </citation>
    <scope>NUCLEOTIDE SEQUENCE [LARGE SCALE GENOMIC DNA]</scope>
    <source>
        <strain evidence="3">DSM 22623</strain>
    </source>
</reference>
<dbReference type="AlphaFoldDB" id="A0A1M6HCK3"/>
<name>A0A1M6HCK3_9FLAO</name>
<evidence type="ECO:0000256" key="1">
    <source>
        <dbReference type="SAM" id="Phobius"/>
    </source>
</evidence>
<keyword evidence="1" id="KW-0812">Transmembrane</keyword>
<dbReference type="STRING" id="570521.SAMN04488508_106213"/>
<dbReference type="RefSeq" id="WP_073317073.1">
    <property type="nucleotide sequence ID" value="NZ_FQYP01000006.1"/>
</dbReference>
<keyword evidence="1" id="KW-0472">Membrane</keyword>
<sequence>MIHFQDIKNLNRATSILILSILLLLIKGLVYIFIGVIYPLGIGLLLLLPLLYGYLKAGKKLQKAVKYWSVLVICYGLIRILLNVFIYADDSGVPSGAYYQFTVWYGLKSISYVILGVYLFIQRKEISFQQKLSDIN</sequence>
<feature type="transmembrane region" description="Helical" evidence="1">
    <location>
        <begin position="67"/>
        <end position="86"/>
    </location>
</feature>
<dbReference type="OrthoDB" id="9955149at2"/>
<protein>
    <submittedName>
        <fullName evidence="2">Uncharacterized protein</fullName>
    </submittedName>
</protein>